<dbReference type="RefSeq" id="WP_063202450.1">
    <property type="nucleotide sequence ID" value="NZ_CAMITG010000007.1"/>
</dbReference>
<name>A0A7T2SWV3_SERPL</name>
<accession>A0A7T2SWV3</accession>
<dbReference type="EMBL" id="CP065673">
    <property type="protein sequence ID" value="QPS22942.1"/>
    <property type="molecule type" value="Genomic_DNA"/>
</dbReference>
<dbReference type="Proteomes" id="UP000594967">
    <property type="component" value="Chromosome"/>
</dbReference>
<evidence type="ECO:0000256" key="2">
    <source>
        <dbReference type="ARBA" id="ARBA00022649"/>
    </source>
</evidence>
<dbReference type="Pfam" id="PF05016">
    <property type="entry name" value="ParE_toxin"/>
    <property type="match status" value="1"/>
</dbReference>
<evidence type="ECO:0000313" key="4">
    <source>
        <dbReference type="Proteomes" id="UP000594967"/>
    </source>
</evidence>
<dbReference type="InterPro" id="IPR035093">
    <property type="entry name" value="RelE/ParE_toxin_dom_sf"/>
</dbReference>
<evidence type="ECO:0000256" key="1">
    <source>
        <dbReference type="ARBA" id="ARBA00006226"/>
    </source>
</evidence>
<comment type="similarity">
    <text evidence="1">Belongs to the RelE toxin family.</text>
</comment>
<sequence length="91" mass="10661">MLVIEWSRSARQDLADILLFIANDNPRAARKMKVLISEAILPAAEHPHIFRRGRVDGTHEIIVHPNYLLIYQVVADRIRVMRVLHARRRYP</sequence>
<reference evidence="3 4" key="1">
    <citation type="submission" date="2020-12" db="EMBL/GenBank/DDBJ databases">
        <title>FDA dAtabase for Regulatory Grade micrObial Sequences (FDA-ARGOS): Supporting development and validation of Infectious Disease Dx tests.</title>
        <authorList>
            <person name="Sproer C."/>
            <person name="Gronow S."/>
            <person name="Severitt S."/>
            <person name="Schroder I."/>
            <person name="Tallon L."/>
            <person name="Sadzewicz L."/>
            <person name="Zhao X."/>
            <person name="Boylan J."/>
            <person name="Ott S."/>
            <person name="Bowen H."/>
            <person name="Vavikolanu K."/>
            <person name="Mehta A."/>
            <person name="Aluvathingal J."/>
            <person name="Nadendla S."/>
            <person name="Lowell S."/>
            <person name="Myers T."/>
            <person name="Yan Y."/>
            <person name="Sichtig H."/>
        </authorList>
    </citation>
    <scope>NUCLEOTIDE SEQUENCE [LARGE SCALE GENOMIC DNA]</scope>
    <source>
        <strain evidence="3 4">FDAARGOS_907</strain>
    </source>
</reference>
<proteinExistence type="inferred from homology"/>
<dbReference type="SUPFAM" id="SSF143011">
    <property type="entry name" value="RelE-like"/>
    <property type="match status" value="1"/>
</dbReference>
<gene>
    <name evidence="3" type="ORF">I6G64_11500</name>
</gene>
<dbReference type="InterPro" id="IPR051803">
    <property type="entry name" value="TA_system_RelE-like_toxin"/>
</dbReference>
<keyword evidence="4" id="KW-1185">Reference proteome</keyword>
<protein>
    <submittedName>
        <fullName evidence="3">Type II toxin-antitoxin system mRNA interferase toxin, RelE/StbE family</fullName>
    </submittedName>
</protein>
<dbReference type="PANTHER" id="PTHR33755">
    <property type="entry name" value="TOXIN PARE1-RELATED"/>
    <property type="match status" value="1"/>
</dbReference>
<organism evidence="3 4">
    <name type="scientific">Serratia plymuthica</name>
    <dbReference type="NCBI Taxonomy" id="82996"/>
    <lineage>
        <taxon>Bacteria</taxon>
        <taxon>Pseudomonadati</taxon>
        <taxon>Pseudomonadota</taxon>
        <taxon>Gammaproteobacteria</taxon>
        <taxon>Enterobacterales</taxon>
        <taxon>Yersiniaceae</taxon>
        <taxon>Serratia</taxon>
    </lineage>
</organism>
<keyword evidence="2" id="KW-1277">Toxin-antitoxin system</keyword>
<dbReference type="Gene3D" id="3.30.2310.20">
    <property type="entry name" value="RelE-like"/>
    <property type="match status" value="1"/>
</dbReference>
<evidence type="ECO:0000313" key="3">
    <source>
        <dbReference type="EMBL" id="QPS22942.1"/>
    </source>
</evidence>
<dbReference type="InterPro" id="IPR007712">
    <property type="entry name" value="RelE/ParE_toxin"/>
</dbReference>
<dbReference type="NCBIfam" id="TIGR02385">
    <property type="entry name" value="RelE_StbE"/>
    <property type="match status" value="1"/>
</dbReference>